<dbReference type="SUPFAM" id="SSF51905">
    <property type="entry name" value="FAD/NAD(P)-binding domain"/>
    <property type="match status" value="1"/>
</dbReference>
<accession>A0A388JZE4</accession>
<dbReference type="AlphaFoldDB" id="A0A388JZE4"/>
<evidence type="ECO:0000256" key="10">
    <source>
        <dbReference type="ARBA" id="ARBA00023284"/>
    </source>
</evidence>
<evidence type="ECO:0000256" key="4">
    <source>
        <dbReference type="ARBA" id="ARBA00012607"/>
    </source>
</evidence>
<dbReference type="PANTHER" id="PTHR42737:SF9">
    <property type="entry name" value="GLUTATHIONE REDUCTASE"/>
    <property type="match status" value="1"/>
</dbReference>
<name>A0A388JZE4_CHABU</name>
<keyword evidence="6" id="KW-0274">FAD</keyword>
<evidence type="ECO:0000256" key="5">
    <source>
        <dbReference type="ARBA" id="ARBA00022630"/>
    </source>
</evidence>
<keyword evidence="15" id="KW-1185">Reference proteome</keyword>
<feature type="region of interest" description="Disordered" evidence="12">
    <location>
        <begin position="121"/>
        <end position="142"/>
    </location>
</feature>
<dbReference type="InterPro" id="IPR012999">
    <property type="entry name" value="Pyr_OxRdtase_I_AS"/>
</dbReference>
<dbReference type="GO" id="GO:0005739">
    <property type="term" value="C:mitochondrion"/>
    <property type="evidence" value="ECO:0007669"/>
    <property type="project" value="TreeGrafter"/>
</dbReference>
<comment type="similarity">
    <text evidence="2">Belongs to the class-I pyridine nucleotide-disulfide oxidoreductase family.</text>
</comment>
<dbReference type="GO" id="GO:0034599">
    <property type="term" value="P:cellular response to oxidative stress"/>
    <property type="evidence" value="ECO:0007669"/>
    <property type="project" value="TreeGrafter"/>
</dbReference>
<dbReference type="FunFam" id="3.50.50.60:FF:000051">
    <property type="entry name" value="Glutathione reductase"/>
    <property type="match status" value="1"/>
</dbReference>
<gene>
    <name evidence="14" type="ORF">CBR_g36558</name>
</gene>
<dbReference type="GO" id="GO:0006749">
    <property type="term" value="P:glutathione metabolic process"/>
    <property type="evidence" value="ECO:0007669"/>
    <property type="project" value="TreeGrafter"/>
</dbReference>
<dbReference type="EMBL" id="BFEA01000035">
    <property type="protein sequence ID" value="GBG63073.1"/>
    <property type="molecule type" value="Genomic_DNA"/>
</dbReference>
<dbReference type="InterPro" id="IPR036188">
    <property type="entry name" value="FAD/NAD-bd_sf"/>
</dbReference>
<protein>
    <recommendedName>
        <fullName evidence="4">glutathione-disulfide reductase</fullName>
        <ecNumber evidence="4">1.8.1.7</ecNumber>
    </recommendedName>
</protein>
<dbReference type="Proteomes" id="UP000265515">
    <property type="component" value="Unassembled WGS sequence"/>
</dbReference>
<comment type="catalytic activity">
    <reaction evidence="11">
        <text>2 glutathione + NADP(+) = glutathione disulfide + NADPH + H(+)</text>
        <dbReference type="Rhea" id="RHEA:11740"/>
        <dbReference type="ChEBI" id="CHEBI:15378"/>
        <dbReference type="ChEBI" id="CHEBI:57783"/>
        <dbReference type="ChEBI" id="CHEBI:57925"/>
        <dbReference type="ChEBI" id="CHEBI:58297"/>
        <dbReference type="ChEBI" id="CHEBI:58349"/>
        <dbReference type="EC" id="1.8.1.7"/>
    </reaction>
</comment>
<evidence type="ECO:0000259" key="13">
    <source>
        <dbReference type="Pfam" id="PF07992"/>
    </source>
</evidence>
<feature type="region of interest" description="Disordered" evidence="12">
    <location>
        <begin position="155"/>
        <end position="175"/>
    </location>
</feature>
<dbReference type="GO" id="GO:0050660">
    <property type="term" value="F:flavin adenine dinucleotide binding"/>
    <property type="evidence" value="ECO:0007669"/>
    <property type="project" value="InterPro"/>
</dbReference>
<keyword evidence="8" id="KW-0560">Oxidoreductase</keyword>
<keyword evidence="10" id="KW-0676">Redox-active center</keyword>
<dbReference type="InterPro" id="IPR046952">
    <property type="entry name" value="GSHR/TRXR-like"/>
</dbReference>
<comment type="cofactor">
    <cofactor evidence="1">
        <name>FAD</name>
        <dbReference type="ChEBI" id="CHEBI:57692"/>
    </cofactor>
</comment>
<evidence type="ECO:0000256" key="11">
    <source>
        <dbReference type="ARBA" id="ARBA00049142"/>
    </source>
</evidence>
<dbReference type="Gramene" id="GBG63073">
    <property type="protein sequence ID" value="GBG63073"/>
    <property type="gene ID" value="CBR_g36558"/>
</dbReference>
<dbReference type="Gene3D" id="3.50.50.60">
    <property type="entry name" value="FAD/NAD(P)-binding domain"/>
    <property type="match status" value="1"/>
</dbReference>
<feature type="domain" description="FAD/NAD(P)-binding" evidence="13">
    <location>
        <begin position="180"/>
        <end position="472"/>
    </location>
</feature>
<evidence type="ECO:0000256" key="12">
    <source>
        <dbReference type="SAM" id="MobiDB-lite"/>
    </source>
</evidence>
<evidence type="ECO:0000256" key="3">
    <source>
        <dbReference type="ARBA" id="ARBA00011738"/>
    </source>
</evidence>
<dbReference type="OrthoDB" id="5956163at2759"/>
<dbReference type="PRINTS" id="PR00368">
    <property type="entry name" value="FADPNR"/>
</dbReference>
<evidence type="ECO:0000256" key="1">
    <source>
        <dbReference type="ARBA" id="ARBA00001974"/>
    </source>
</evidence>
<evidence type="ECO:0000256" key="6">
    <source>
        <dbReference type="ARBA" id="ARBA00022827"/>
    </source>
</evidence>
<dbReference type="GO" id="GO:0045454">
    <property type="term" value="P:cell redox homeostasis"/>
    <property type="evidence" value="ECO:0007669"/>
    <property type="project" value="InterPro"/>
</dbReference>
<proteinExistence type="inferred from homology"/>
<dbReference type="GO" id="GO:0004362">
    <property type="term" value="F:glutathione-disulfide reductase (NADPH) activity"/>
    <property type="evidence" value="ECO:0007669"/>
    <property type="project" value="UniProtKB-EC"/>
</dbReference>
<evidence type="ECO:0000256" key="9">
    <source>
        <dbReference type="ARBA" id="ARBA00023157"/>
    </source>
</evidence>
<evidence type="ECO:0000313" key="14">
    <source>
        <dbReference type="EMBL" id="GBG63073.1"/>
    </source>
</evidence>
<organism evidence="14 15">
    <name type="scientific">Chara braunii</name>
    <name type="common">Braun's stonewort</name>
    <dbReference type="NCBI Taxonomy" id="69332"/>
    <lineage>
        <taxon>Eukaryota</taxon>
        <taxon>Viridiplantae</taxon>
        <taxon>Streptophyta</taxon>
        <taxon>Charophyceae</taxon>
        <taxon>Charales</taxon>
        <taxon>Characeae</taxon>
        <taxon>Chara</taxon>
    </lineage>
</organism>
<dbReference type="PANTHER" id="PTHR42737">
    <property type="entry name" value="GLUTATHIONE REDUCTASE"/>
    <property type="match status" value="1"/>
</dbReference>
<dbReference type="PRINTS" id="PR00411">
    <property type="entry name" value="PNDRDTASEI"/>
</dbReference>
<reference evidence="14 15" key="1">
    <citation type="journal article" date="2018" name="Cell">
        <title>The Chara Genome: Secondary Complexity and Implications for Plant Terrestrialization.</title>
        <authorList>
            <person name="Nishiyama T."/>
            <person name="Sakayama H."/>
            <person name="Vries J.D."/>
            <person name="Buschmann H."/>
            <person name="Saint-Marcoux D."/>
            <person name="Ullrich K.K."/>
            <person name="Haas F.B."/>
            <person name="Vanderstraeten L."/>
            <person name="Becker D."/>
            <person name="Lang D."/>
            <person name="Vosolsobe S."/>
            <person name="Rombauts S."/>
            <person name="Wilhelmsson P.K.I."/>
            <person name="Janitza P."/>
            <person name="Kern R."/>
            <person name="Heyl A."/>
            <person name="Rumpler F."/>
            <person name="Villalobos L.I.A.C."/>
            <person name="Clay J.M."/>
            <person name="Skokan R."/>
            <person name="Toyoda A."/>
            <person name="Suzuki Y."/>
            <person name="Kagoshima H."/>
            <person name="Schijlen E."/>
            <person name="Tajeshwar N."/>
            <person name="Catarino B."/>
            <person name="Hetherington A.J."/>
            <person name="Saltykova A."/>
            <person name="Bonnot C."/>
            <person name="Breuninger H."/>
            <person name="Symeonidi A."/>
            <person name="Radhakrishnan G.V."/>
            <person name="Van Nieuwerburgh F."/>
            <person name="Deforce D."/>
            <person name="Chang C."/>
            <person name="Karol K.G."/>
            <person name="Hedrich R."/>
            <person name="Ulvskov P."/>
            <person name="Glockner G."/>
            <person name="Delwiche C.F."/>
            <person name="Petrasek J."/>
            <person name="Van de Peer Y."/>
            <person name="Friml J."/>
            <person name="Beilby M."/>
            <person name="Dolan L."/>
            <person name="Kohara Y."/>
            <person name="Sugano S."/>
            <person name="Fujiyama A."/>
            <person name="Delaux P.-M."/>
            <person name="Quint M."/>
            <person name="TheiBen G."/>
            <person name="Hagemann M."/>
            <person name="Harholt J."/>
            <person name="Dunand C."/>
            <person name="Zachgo S."/>
            <person name="Langdale J."/>
            <person name="Maumus F."/>
            <person name="Straeten D.V.D."/>
            <person name="Gould S.B."/>
            <person name="Rensing S.A."/>
        </authorList>
    </citation>
    <scope>NUCLEOTIDE SEQUENCE [LARGE SCALE GENOMIC DNA]</scope>
    <source>
        <strain evidence="14 15">S276</strain>
    </source>
</reference>
<dbReference type="PROSITE" id="PS00076">
    <property type="entry name" value="PYRIDINE_REDOX_1"/>
    <property type="match status" value="1"/>
</dbReference>
<sequence>MERQALSAMVGGNGLKLGGACAAARTLIYSARTIWSQSSSSISGSSSSLPSRRWAVYLVSYARGHSDTTARVSSSSSSDSLPSIPGGFRGLRAAPLKTGAGAQRCAGADIGADEDHFFDRRPSWGRLSSRSPRGCRRDRRSGGGGWIRCHVSSSGHSAGDGATNGASSSSSSSQETNYDYDVLTIGAGSGGVRASRFVAGFGAKVAVCELPFALTSSDSKGGVGGTCVIRGCVPKKLLVYGSQFAHEFLASKGFGWSFDKEPSHDWVTLIDNKNKEIQRLTGVYRKLLDGSKVDLLEGRAKLVGPHTVEVGSKRYTAKNILLAVGGRPFVPDIPGKEYGITSDEALELPERPQSICIIGGGYIALEFASIFNALGTETHVLIRQPKVLRGFDEEIRDFLGEQLQTRGIKIHNRASPVSVEKDADTGKLVLTTDKGEKITTEVVMFATGRKPRTERLGAEEVGVELDSSGAIKCLYVIRL</sequence>
<keyword evidence="7" id="KW-0521">NADP</keyword>
<keyword evidence="9" id="KW-1015">Disulfide bond</keyword>
<keyword evidence="5" id="KW-0285">Flavoprotein</keyword>
<comment type="caution">
    <text evidence="14">The sequence shown here is derived from an EMBL/GenBank/DDBJ whole genome shotgun (WGS) entry which is preliminary data.</text>
</comment>
<evidence type="ECO:0000256" key="7">
    <source>
        <dbReference type="ARBA" id="ARBA00022857"/>
    </source>
</evidence>
<dbReference type="InterPro" id="IPR023753">
    <property type="entry name" value="FAD/NAD-binding_dom"/>
</dbReference>
<evidence type="ECO:0000313" key="15">
    <source>
        <dbReference type="Proteomes" id="UP000265515"/>
    </source>
</evidence>
<evidence type="ECO:0000256" key="2">
    <source>
        <dbReference type="ARBA" id="ARBA00007532"/>
    </source>
</evidence>
<comment type="subunit">
    <text evidence="3">Homodimer.</text>
</comment>
<dbReference type="Pfam" id="PF07992">
    <property type="entry name" value="Pyr_redox_2"/>
    <property type="match status" value="1"/>
</dbReference>
<evidence type="ECO:0000256" key="8">
    <source>
        <dbReference type="ARBA" id="ARBA00023002"/>
    </source>
</evidence>
<dbReference type="STRING" id="69332.A0A388JZE4"/>
<dbReference type="EC" id="1.8.1.7" evidence="4"/>
<dbReference type="GO" id="GO:0005829">
    <property type="term" value="C:cytosol"/>
    <property type="evidence" value="ECO:0007669"/>
    <property type="project" value="TreeGrafter"/>
</dbReference>